<dbReference type="GeneID" id="15802823"/>
<keyword evidence="2" id="KW-0732">Signal</keyword>
<evidence type="ECO:0000256" key="1">
    <source>
        <dbReference type="SAM" id="Phobius"/>
    </source>
</evidence>
<keyword evidence="4" id="KW-1185">Reference proteome</keyword>
<dbReference type="OrthoDB" id="361132at2759"/>
<sequence length="274" mass="30356">MLSKSFVAILSLACLTVTEASAKNTPKVVGTVVDISKDAVDHVKIEPEDDGNTVIFSLKDGYAAEKVVDGSETIKTFDLEKHAPKYITKHIQDGKAYLVIVVEAAYHLAFKKEKEWTSIDITAFHESVFFKGFESIVLDLEKFVDSSLFSVEAFGSGEKYAFEAPNKRASKVVSADKDVVSGDDKLILDACVYAKGDSMIATVWYIYKPDGRIKEVFFQKTEDGWTRVDVTTAAKVLNGMNPDFSTDYKTVYDGFSVSHVFFVAFAIAFSTLFF</sequence>
<dbReference type="EMBL" id="ACOU01000003">
    <property type="protein sequence ID" value="EKX73216.1"/>
    <property type="molecule type" value="Genomic_DNA"/>
</dbReference>
<feature type="transmembrane region" description="Helical" evidence="1">
    <location>
        <begin position="254"/>
        <end position="273"/>
    </location>
</feature>
<accession>L1LD02</accession>
<reference evidence="3 4" key="1">
    <citation type="journal article" date="2012" name="BMC Genomics">
        <title>Comparative genomic analysis and phylogenetic position of Theileria equi.</title>
        <authorList>
            <person name="Kappmeyer L.S."/>
            <person name="Thiagarajan M."/>
            <person name="Herndon D.R."/>
            <person name="Ramsay J.D."/>
            <person name="Caler E."/>
            <person name="Djikeng A."/>
            <person name="Gillespie J.J."/>
            <person name="Lau A.O."/>
            <person name="Roalson E.H."/>
            <person name="Silva J.C."/>
            <person name="Silva M.G."/>
            <person name="Suarez C.E."/>
            <person name="Ueti M.W."/>
            <person name="Nene V.M."/>
            <person name="Mealey R.H."/>
            <person name="Knowles D.P."/>
            <person name="Brayton K.A."/>
        </authorList>
    </citation>
    <scope>NUCLEOTIDE SEQUENCE [LARGE SCALE GENOMIC DNA]</scope>
    <source>
        <strain evidence="3 4">WA</strain>
    </source>
</reference>
<protein>
    <submittedName>
        <fullName evidence="3">Ema family member protein</fullName>
    </submittedName>
</protein>
<gene>
    <name evidence="3" type="ORF">BEWA_052710</name>
</gene>
<dbReference type="Proteomes" id="UP000031512">
    <property type="component" value="Unassembled WGS sequence"/>
</dbReference>
<keyword evidence="1" id="KW-1133">Transmembrane helix</keyword>
<evidence type="ECO:0000256" key="2">
    <source>
        <dbReference type="SAM" id="SignalP"/>
    </source>
</evidence>
<evidence type="ECO:0000313" key="3">
    <source>
        <dbReference type="EMBL" id="EKX73216.1"/>
    </source>
</evidence>
<evidence type="ECO:0000313" key="4">
    <source>
        <dbReference type="Proteomes" id="UP000031512"/>
    </source>
</evidence>
<dbReference type="InterPro" id="IPR003407">
    <property type="entry name" value="Merozoite_Agen"/>
</dbReference>
<name>L1LD02_THEEQ</name>
<dbReference type="eggNOG" id="ENOG502QXGZ">
    <property type="taxonomic scope" value="Eukaryota"/>
</dbReference>
<keyword evidence="1" id="KW-0472">Membrane</keyword>
<organism evidence="3 4">
    <name type="scientific">Theileria equi strain WA</name>
    <dbReference type="NCBI Taxonomy" id="1537102"/>
    <lineage>
        <taxon>Eukaryota</taxon>
        <taxon>Sar</taxon>
        <taxon>Alveolata</taxon>
        <taxon>Apicomplexa</taxon>
        <taxon>Aconoidasida</taxon>
        <taxon>Piroplasmida</taxon>
        <taxon>Theileriidae</taxon>
        <taxon>Theileria</taxon>
    </lineage>
</organism>
<dbReference type="Pfam" id="PF02488">
    <property type="entry name" value="EMA"/>
    <property type="match status" value="1"/>
</dbReference>
<keyword evidence="1" id="KW-0812">Transmembrane</keyword>
<dbReference type="AlphaFoldDB" id="L1LD02"/>
<feature type="signal peptide" evidence="2">
    <location>
        <begin position="1"/>
        <end position="22"/>
    </location>
</feature>
<dbReference type="VEuPathDB" id="PiroplasmaDB:BEWA_052710"/>
<feature type="chain" id="PRO_5003952484" evidence="2">
    <location>
        <begin position="23"/>
        <end position="274"/>
    </location>
</feature>
<dbReference type="RefSeq" id="XP_004832668.1">
    <property type="nucleotide sequence ID" value="XM_004832611.1"/>
</dbReference>
<dbReference type="KEGG" id="beq:BEWA_052710"/>
<proteinExistence type="predicted"/>
<comment type="caution">
    <text evidence="3">The sequence shown here is derived from an EMBL/GenBank/DDBJ whole genome shotgun (WGS) entry which is preliminary data.</text>
</comment>